<feature type="compositionally biased region" description="Low complexity" evidence="15">
    <location>
        <begin position="804"/>
        <end position="818"/>
    </location>
</feature>
<comment type="subunit">
    <text evidence="12">Interacts with CTTN/cortactin SH3 domain. Interacts with STRN, STRN4/zinedin and MOB4/phocein; this interactions mediate the association with the STRIPAK core complex and may regulate dendritic spine distribution of the STRIPAK complex in hippocampal neurons. Activation of glutamate receptors weakens the interaction with STRN and STRN4.</text>
</comment>
<feature type="compositionally biased region" description="Basic and acidic residues" evidence="15">
    <location>
        <begin position="667"/>
        <end position="676"/>
    </location>
</feature>
<dbReference type="InterPro" id="IPR002110">
    <property type="entry name" value="Ankyrin_rpt"/>
</dbReference>
<feature type="compositionally biased region" description="Pro residues" evidence="15">
    <location>
        <begin position="455"/>
        <end position="464"/>
    </location>
</feature>
<feature type="region of interest" description="Disordered" evidence="15">
    <location>
        <begin position="1381"/>
        <end position="1411"/>
    </location>
</feature>
<evidence type="ECO:0000256" key="10">
    <source>
        <dbReference type="ARBA" id="ARBA00023273"/>
    </source>
</evidence>
<feature type="compositionally biased region" description="Basic and acidic residues" evidence="15">
    <location>
        <begin position="161"/>
        <end position="170"/>
    </location>
</feature>
<evidence type="ECO:0000256" key="4">
    <source>
        <dbReference type="ARBA" id="ARBA00022481"/>
    </source>
</evidence>
<evidence type="ECO:0000259" key="16">
    <source>
        <dbReference type="Pfam" id="PF09727"/>
    </source>
</evidence>
<feature type="region of interest" description="Disordered" evidence="15">
    <location>
        <begin position="588"/>
        <end position="686"/>
    </location>
</feature>
<name>A0ABY7FXU8_MYAAR</name>
<dbReference type="EMBL" id="CP111025">
    <property type="protein sequence ID" value="WAR25566.1"/>
    <property type="molecule type" value="Genomic_DNA"/>
</dbReference>
<evidence type="ECO:0000256" key="11">
    <source>
        <dbReference type="ARBA" id="ARBA00044742"/>
    </source>
</evidence>
<feature type="region of interest" description="Disordered" evidence="15">
    <location>
        <begin position="292"/>
        <end position="340"/>
    </location>
</feature>
<keyword evidence="13" id="KW-0040">ANK repeat</keyword>
<feature type="region of interest" description="Disordered" evidence="15">
    <location>
        <begin position="753"/>
        <end position="818"/>
    </location>
</feature>
<feature type="compositionally biased region" description="Polar residues" evidence="15">
    <location>
        <begin position="468"/>
        <end position="491"/>
    </location>
</feature>
<evidence type="ECO:0000256" key="13">
    <source>
        <dbReference type="PROSITE-ProRule" id="PRU00023"/>
    </source>
</evidence>
<dbReference type="PANTHER" id="PTHR23166:SF5">
    <property type="entry name" value="CTTNBP2 N-TERMINAL-LIKE PROTEIN"/>
    <property type="match status" value="1"/>
</dbReference>
<feature type="compositionally biased region" description="Polar residues" evidence="15">
    <location>
        <begin position="618"/>
        <end position="633"/>
    </location>
</feature>
<gene>
    <name evidence="18" type="ORF">MAR_011270</name>
</gene>
<feature type="region of interest" description="Disordered" evidence="15">
    <location>
        <begin position="452"/>
        <end position="497"/>
    </location>
</feature>
<dbReference type="PANTHER" id="PTHR23166">
    <property type="entry name" value="FILAMIN/GPBP-INTERACTING PROTEIN"/>
    <property type="match status" value="1"/>
</dbReference>
<feature type="compositionally biased region" description="Low complexity" evidence="15">
    <location>
        <begin position="779"/>
        <end position="795"/>
    </location>
</feature>
<comment type="function">
    <text evidence="11">Regulates the dendritic spine distribution of CTTN/cortactin in hippocampal neurons, and thus controls dendritic spinogenesis and dendritic spine maintenance. Associates with the striatin-interacting phosphatase and kinase (STRIPAK) core complex to regulate dendritic spine distribution of the STRIPAK complex in hippocampal neurons.</text>
</comment>
<evidence type="ECO:0000256" key="7">
    <source>
        <dbReference type="ARBA" id="ARBA00022737"/>
    </source>
</evidence>
<evidence type="ECO:0000256" key="9">
    <source>
        <dbReference type="ARBA" id="ARBA00023054"/>
    </source>
</evidence>
<keyword evidence="8" id="KW-0770">Synapse</keyword>
<dbReference type="PROSITE" id="PS50297">
    <property type="entry name" value="ANK_REP_REGION"/>
    <property type="match status" value="2"/>
</dbReference>
<dbReference type="SMART" id="SM00248">
    <property type="entry name" value="ANK"/>
    <property type="match status" value="4"/>
</dbReference>
<feature type="repeat" description="ANK" evidence="13">
    <location>
        <begin position="955"/>
        <end position="987"/>
    </location>
</feature>
<keyword evidence="4" id="KW-0488">Methylation</keyword>
<feature type="compositionally biased region" description="Polar residues" evidence="15">
    <location>
        <begin position="639"/>
        <end position="654"/>
    </location>
</feature>
<feature type="domain" description="CortBP2/NAV1-like AAA+ ATPase lid" evidence="17">
    <location>
        <begin position="1248"/>
        <end position="1321"/>
    </location>
</feature>
<dbReference type="Pfam" id="PF25408">
    <property type="entry name" value="AAA_lid_NAV1"/>
    <property type="match status" value="1"/>
</dbReference>
<evidence type="ECO:0000256" key="1">
    <source>
        <dbReference type="ARBA" id="ARBA00004544"/>
    </source>
</evidence>
<organism evidence="18 19">
    <name type="scientific">Mya arenaria</name>
    <name type="common">Soft-shell clam</name>
    <dbReference type="NCBI Taxonomy" id="6604"/>
    <lineage>
        <taxon>Eukaryota</taxon>
        <taxon>Metazoa</taxon>
        <taxon>Spiralia</taxon>
        <taxon>Lophotrochozoa</taxon>
        <taxon>Mollusca</taxon>
        <taxon>Bivalvia</taxon>
        <taxon>Autobranchia</taxon>
        <taxon>Heteroconchia</taxon>
        <taxon>Euheterodonta</taxon>
        <taxon>Imparidentia</taxon>
        <taxon>Neoheterodontei</taxon>
        <taxon>Myida</taxon>
        <taxon>Myoidea</taxon>
        <taxon>Myidae</taxon>
        <taxon>Mya</taxon>
    </lineage>
</organism>
<protein>
    <recommendedName>
        <fullName evidence="3">Cortactin-binding protein 2</fullName>
    </recommendedName>
</protein>
<dbReference type="InterPro" id="IPR036770">
    <property type="entry name" value="Ankyrin_rpt-contain_sf"/>
</dbReference>
<evidence type="ECO:0000256" key="15">
    <source>
        <dbReference type="SAM" id="MobiDB-lite"/>
    </source>
</evidence>
<feature type="compositionally biased region" description="Polar residues" evidence="15">
    <location>
        <begin position="546"/>
        <end position="557"/>
    </location>
</feature>
<reference evidence="18" key="1">
    <citation type="submission" date="2022-11" db="EMBL/GenBank/DDBJ databases">
        <title>Centuries of genome instability and evolution in soft-shell clam transmissible cancer (bioRxiv).</title>
        <authorList>
            <person name="Hart S.F.M."/>
            <person name="Yonemitsu M.A."/>
            <person name="Giersch R.M."/>
            <person name="Beal B.F."/>
            <person name="Arriagada G."/>
            <person name="Davis B.W."/>
            <person name="Ostrander E.A."/>
            <person name="Goff S.P."/>
            <person name="Metzger M.J."/>
        </authorList>
    </citation>
    <scope>NUCLEOTIDE SEQUENCE</scope>
    <source>
        <strain evidence="18">MELC-2E11</strain>
        <tissue evidence="18">Siphon/mantle</tissue>
    </source>
</reference>
<feature type="region of interest" description="Disordered" evidence="15">
    <location>
        <begin position="143"/>
        <end position="170"/>
    </location>
</feature>
<dbReference type="Pfam" id="PF12796">
    <property type="entry name" value="Ank_2"/>
    <property type="match status" value="2"/>
</dbReference>
<dbReference type="InterPro" id="IPR050719">
    <property type="entry name" value="Cortactin-Actin_Reg"/>
</dbReference>
<keyword evidence="5" id="KW-0963">Cytoplasm</keyword>
<feature type="coiled-coil region" evidence="14">
    <location>
        <begin position="254"/>
        <end position="288"/>
    </location>
</feature>
<feature type="region of interest" description="Disordered" evidence="15">
    <location>
        <begin position="1"/>
        <end position="25"/>
    </location>
</feature>
<dbReference type="Proteomes" id="UP001164746">
    <property type="component" value="Chromosome 14"/>
</dbReference>
<dbReference type="PROSITE" id="PS50088">
    <property type="entry name" value="ANK_REPEAT"/>
    <property type="match status" value="2"/>
</dbReference>
<dbReference type="Gene3D" id="1.25.40.20">
    <property type="entry name" value="Ankyrin repeat-containing domain"/>
    <property type="match status" value="1"/>
</dbReference>
<accession>A0ABY7FXU8</accession>
<evidence type="ECO:0000313" key="19">
    <source>
        <dbReference type="Proteomes" id="UP001164746"/>
    </source>
</evidence>
<comment type="subcellular location">
    <subcellularLocation>
        <location evidence="2">Cell projection</location>
        <location evidence="2">Dendritic spine</location>
    </subcellularLocation>
    <subcellularLocation>
        <location evidence="1">Cytoplasm</location>
        <location evidence="1">Cell cortex</location>
    </subcellularLocation>
</comment>
<evidence type="ECO:0000256" key="5">
    <source>
        <dbReference type="ARBA" id="ARBA00022490"/>
    </source>
</evidence>
<feature type="compositionally biased region" description="Polar residues" evidence="15">
    <location>
        <begin position="760"/>
        <end position="778"/>
    </location>
</feature>
<feature type="compositionally biased region" description="Low complexity" evidence="15">
    <location>
        <begin position="588"/>
        <end position="617"/>
    </location>
</feature>
<evidence type="ECO:0000256" key="14">
    <source>
        <dbReference type="SAM" id="Coils"/>
    </source>
</evidence>
<dbReference type="InterPro" id="IPR019131">
    <property type="entry name" value="Cortactin-binding_p2_N"/>
</dbReference>
<dbReference type="Pfam" id="PF09727">
    <property type="entry name" value="CortBP2"/>
    <property type="match status" value="1"/>
</dbReference>
<proteinExistence type="predicted"/>
<dbReference type="SUPFAM" id="SSF48403">
    <property type="entry name" value="Ankyrin repeat"/>
    <property type="match status" value="1"/>
</dbReference>
<evidence type="ECO:0000256" key="12">
    <source>
        <dbReference type="ARBA" id="ARBA00044767"/>
    </source>
</evidence>
<feature type="region of interest" description="Disordered" evidence="15">
    <location>
        <begin position="510"/>
        <end position="557"/>
    </location>
</feature>
<feature type="domain" description="Cortactin-binding protein-2 N-terminal" evidence="16">
    <location>
        <begin position="29"/>
        <end position="202"/>
    </location>
</feature>
<evidence type="ECO:0000256" key="6">
    <source>
        <dbReference type="ARBA" id="ARBA00022553"/>
    </source>
</evidence>
<evidence type="ECO:0000256" key="2">
    <source>
        <dbReference type="ARBA" id="ARBA00004552"/>
    </source>
</evidence>
<feature type="compositionally biased region" description="Polar residues" evidence="15">
    <location>
        <begin position="309"/>
        <end position="337"/>
    </location>
</feature>
<keyword evidence="6" id="KW-0597">Phosphoprotein</keyword>
<dbReference type="InterPro" id="IPR057568">
    <property type="entry name" value="CortBP2_NAV1-like_AAA_lid"/>
</dbReference>
<keyword evidence="7" id="KW-0677">Repeat</keyword>
<keyword evidence="19" id="KW-1185">Reference proteome</keyword>
<sequence>MAGRIPNAGGFDPAEKVNSNTLKRHPKMDLSRNDLLQLLSYLEGELQARDVVIATLKAEKAKQLLYQAKYGRFGLGDPFSAMQRDSDNMADNTFDESAIKSMYDNQLAQLENLIATQRKAQMKMREQMLSAEKKYHKVSAELEDERRKHAQDTAQGDDVDFEKGNTKKMEKDLKKTLASLEEERASSGKHKQVALMLIKERRKLVERYVAEKERADEAYRVLAEERSKSMNMAEGLVQESKKSLKMEATMERQASEFDVEREQWRNRLQREENRNKDLLGQVEQLSWQLENEHKTKPAGSKDAVHTVEIKQNVSTPQTRLSSERTTGSWSPNTQANVLSKPGGNIVEREAGLSPRSGGEFSVRKRDNMRYASPQTVSIDRGHAQFSDSEGRVGPVGAVSDNKLVMDAQSGHKLSVSVSGPTVVSSGGRILVHTSSPGMSSGPVSPRRMVNVSRGTPPPIPPNKPSFPVTTASVSKPIPSTQKQSNISTTLNKDGRMVGSNVHIPISVVHTSSVSTSSKARAPSHEGSPASLRKPAQFGGDPPSPTPNSDLLNPPTSASFDFLGQEMADLQQLLVSMVTVSTYSSGVESASEVDSVCSSSKSTFSSSSLPDSMTSSNSATSPPVENMTPSTLVTSHPVENMTSSKYMTSLSEGMPSTSDSTTSVNDSIKSHLDESMKSKNKGSAGTTSLLSADSTLFSESHLNSLVSSPYVLSKHFQTSDSEQKAKALSDSLDKDPKPKTTFSTVISVVSTSSSSLSFNSPQTVKQPTASSVSKLSPTDSNQSSVINQSSSSTESVHSAGMAANTPRVSTSSVSLSTPLSPVWSQNEQLKGRKTGDKAPISTVVRVTRMDQQNQDIPASPIHRYASLGVVDALRKLIVDLEADVNLPMKDGTTPAHCAAKNGQEECLQLLLERGCHVNSLRDDQQTPVHCAASNGHIGCLKMLLAWEGNPCQYDGAGWSPLHWAAYKGHTKACRTLLEYGAQRRTYTNNNWTPLHLAVQGEWPECLDLLLTWETDQPTDQSELASHVQQMATESGVVSITVELQCSGPLYSQQGSYLIGQIKVHPSVHWSQLDRTASRCLQEYLDQLDRGLRTKKTVRLDPDSPGENESHFTLGLNTDSIHGYMIGSTIDLDSLSFDLLLPKPLIESYIRLEYERERHGESRLSQVYLHRDYSHRDFVHLLKTEGCMLPVGEETGRCCVLVSTGLDLGLQQRFRWVHFRVRAEPLRNMLARHLLRRLLHTYGGEVPGTEDEVFKVLEWLLCVWQRLNYGVGKLGLQDLTFGPDLFLPCPLETGDSKKILSWLKTVWNEVIAPGVREAISQGSGRESHGEGQQKVANTALYVLMQRAVVPGCPLDGPEKNSYLSQLSGSNELEVQLRGDKPAHTVTSLGNRHPLNNGSHSNTENSKVPTQNRTCFKVCDP</sequence>
<evidence type="ECO:0000256" key="3">
    <source>
        <dbReference type="ARBA" id="ARBA00017042"/>
    </source>
</evidence>
<keyword evidence="10" id="KW-0966">Cell projection</keyword>
<feature type="compositionally biased region" description="Polar residues" evidence="15">
    <location>
        <begin position="1382"/>
        <end position="1411"/>
    </location>
</feature>
<evidence type="ECO:0000313" key="18">
    <source>
        <dbReference type="EMBL" id="WAR25566.1"/>
    </source>
</evidence>
<feature type="repeat" description="ANK" evidence="13">
    <location>
        <begin position="889"/>
        <end position="921"/>
    </location>
</feature>
<keyword evidence="9 14" id="KW-0175">Coiled coil</keyword>
<evidence type="ECO:0000259" key="17">
    <source>
        <dbReference type="Pfam" id="PF25408"/>
    </source>
</evidence>
<evidence type="ECO:0000256" key="8">
    <source>
        <dbReference type="ARBA" id="ARBA00023018"/>
    </source>
</evidence>